<organism evidence="2 3">
    <name type="scientific">Hirundo rustica rustica</name>
    <dbReference type="NCBI Taxonomy" id="333673"/>
    <lineage>
        <taxon>Eukaryota</taxon>
        <taxon>Metazoa</taxon>
        <taxon>Chordata</taxon>
        <taxon>Craniata</taxon>
        <taxon>Vertebrata</taxon>
        <taxon>Euteleostomi</taxon>
        <taxon>Archelosauria</taxon>
        <taxon>Archosauria</taxon>
        <taxon>Dinosauria</taxon>
        <taxon>Saurischia</taxon>
        <taxon>Theropoda</taxon>
        <taxon>Coelurosauria</taxon>
        <taxon>Aves</taxon>
        <taxon>Neognathae</taxon>
        <taxon>Neoaves</taxon>
        <taxon>Telluraves</taxon>
        <taxon>Australaves</taxon>
        <taxon>Passeriformes</taxon>
        <taxon>Sylvioidea</taxon>
        <taxon>Hirundinidae</taxon>
        <taxon>Hirundo</taxon>
    </lineage>
</organism>
<dbReference type="OrthoDB" id="9193602at2759"/>
<accession>A0A3M0JJR6</accession>
<comment type="caution">
    <text evidence="2">The sequence shown here is derived from an EMBL/GenBank/DDBJ whole genome shotgun (WGS) entry which is preliminary data.</text>
</comment>
<dbReference type="AlphaFoldDB" id="A0A3M0JJR6"/>
<protein>
    <recommendedName>
        <fullName evidence="1">Reverse transcriptase domain-containing protein</fullName>
    </recommendedName>
</protein>
<feature type="domain" description="Reverse transcriptase" evidence="1">
    <location>
        <begin position="35"/>
        <end position="141"/>
    </location>
</feature>
<proteinExistence type="predicted"/>
<dbReference type="EMBL" id="QRBI01000139">
    <property type="protein sequence ID" value="RMC01236.1"/>
    <property type="molecule type" value="Genomic_DNA"/>
</dbReference>
<dbReference type="PANTHER" id="PTHR33332">
    <property type="entry name" value="REVERSE TRANSCRIPTASE DOMAIN-CONTAINING PROTEIN"/>
    <property type="match status" value="1"/>
</dbReference>
<evidence type="ECO:0000313" key="3">
    <source>
        <dbReference type="Proteomes" id="UP000269221"/>
    </source>
</evidence>
<gene>
    <name evidence="2" type="ORF">DUI87_22185</name>
</gene>
<name>A0A3M0JJR6_HIRRU</name>
<keyword evidence="3" id="KW-1185">Reference proteome</keyword>
<dbReference type="InterPro" id="IPR000477">
    <property type="entry name" value="RT_dom"/>
</dbReference>
<evidence type="ECO:0000259" key="1">
    <source>
        <dbReference type="Pfam" id="PF00078"/>
    </source>
</evidence>
<dbReference type="Proteomes" id="UP000269221">
    <property type="component" value="Unassembled WGS sequence"/>
</dbReference>
<evidence type="ECO:0000313" key="2">
    <source>
        <dbReference type="EMBL" id="RMC01236.1"/>
    </source>
</evidence>
<dbReference type="Pfam" id="PF00078">
    <property type="entry name" value="RVT_1"/>
    <property type="match status" value="1"/>
</dbReference>
<sequence>MLSLWTSARLLTLSPTAHSRISWQPRGSDGSSLCWVGNWLDGRAQRVAVNGAASSWQPVTSGVPQGSVLGTVLFNNFTDDMDEGIESLISKFVDDTKLGACVDLLEGRMALQRDLHRLDGWAESNQLKLSKSKCRVLHLGRSNPLKRYGLGKVWLDSTQEERDQGVLVPVAGHEPAVCPGGQEGQWHPGLDQEWCGQQEQGGHSSPVLGTGQNVTRGIPLGSLLEAVFLISDLEEIVHGEIVQFEALWIKCHSDDEQIQKNMEN</sequence>
<reference evidence="2 3" key="1">
    <citation type="submission" date="2018-07" db="EMBL/GenBank/DDBJ databases">
        <title>A high quality draft genome assembly of the barn swallow (H. rustica rustica).</title>
        <authorList>
            <person name="Formenti G."/>
            <person name="Chiara M."/>
            <person name="Poveda L."/>
            <person name="Francoijs K.-J."/>
            <person name="Bonisoli-Alquati A."/>
            <person name="Canova L."/>
            <person name="Gianfranceschi L."/>
            <person name="Horner D.S."/>
            <person name="Saino N."/>
        </authorList>
    </citation>
    <scope>NUCLEOTIDE SEQUENCE [LARGE SCALE GENOMIC DNA]</scope>
    <source>
        <strain evidence="2">Chelidonia</strain>
        <tissue evidence="2">Blood</tissue>
    </source>
</reference>